<dbReference type="Gene3D" id="3.90.550.10">
    <property type="entry name" value="Spore Coat Polysaccharide Biosynthesis Protein SpsA, Chain A"/>
    <property type="match status" value="1"/>
</dbReference>
<dbReference type="PANTHER" id="PTHR42866">
    <property type="entry name" value="3-DEOXY-MANNO-OCTULOSONATE CYTIDYLYLTRANSFERASE"/>
    <property type="match status" value="1"/>
</dbReference>
<dbReference type="CDD" id="cd02517">
    <property type="entry name" value="CMP-KDO-Synthetase"/>
    <property type="match status" value="1"/>
</dbReference>
<keyword evidence="2 4" id="KW-0548">Nucleotidyltransferase</keyword>
<dbReference type="InterPro" id="IPR004528">
    <property type="entry name" value="KdsB"/>
</dbReference>
<dbReference type="AlphaFoldDB" id="A0A938X8N7"/>
<gene>
    <name evidence="4" type="ORF">H6A12_08850</name>
</gene>
<evidence type="ECO:0000256" key="3">
    <source>
        <dbReference type="ARBA" id="ARBA00022985"/>
    </source>
</evidence>
<dbReference type="NCBIfam" id="NF003952">
    <property type="entry name" value="PRK05450.1-5"/>
    <property type="match status" value="1"/>
</dbReference>
<protein>
    <submittedName>
        <fullName evidence="4">3-deoxy-manno-octulosonate cytidylyltransferase</fullName>
    </submittedName>
</protein>
<dbReference type="SUPFAM" id="SSF53448">
    <property type="entry name" value="Nucleotide-diphospho-sugar transferases"/>
    <property type="match status" value="1"/>
</dbReference>
<proteinExistence type="predicted"/>
<dbReference type="InterPro" id="IPR029044">
    <property type="entry name" value="Nucleotide-diphossugar_trans"/>
</dbReference>
<keyword evidence="5" id="KW-1185">Reference proteome</keyword>
<keyword evidence="1" id="KW-0808">Transferase</keyword>
<comment type="caution">
    <text evidence="4">The sequence shown here is derived from an EMBL/GenBank/DDBJ whole genome shotgun (WGS) entry which is preliminary data.</text>
</comment>
<name>A0A938X8N7_9FIRM</name>
<dbReference type="GO" id="GO:0009103">
    <property type="term" value="P:lipopolysaccharide biosynthetic process"/>
    <property type="evidence" value="ECO:0007669"/>
    <property type="project" value="UniProtKB-KW"/>
</dbReference>
<dbReference type="InterPro" id="IPR003329">
    <property type="entry name" value="Cytidylyl_trans"/>
</dbReference>
<sequence>MQSAVIIPARANSTRFKNKPLADLCGKPMIWWVYHRAIKAKHPTYVYVATDSQEIAEVCHAFSIPTILTSPDLQTSTERIYEASKSVPADFYVCVNGDEPLIAPDLIDRIIPDSPPDTFFVSNLMTAVYSPAEVVDESNIKVVVDTNQNALLFSRSPIPHPKASLSFSYYKHLGILGYTKEALRFFAQTKRGPLEAIEDINELRFLEHGKPVHMIAVEAGTLSVDTPKDLDYVREVLRDALQKGEVIV</sequence>
<accession>A0A938X8N7</accession>
<dbReference type="Pfam" id="PF02348">
    <property type="entry name" value="CTP_transf_3"/>
    <property type="match status" value="1"/>
</dbReference>
<dbReference type="EMBL" id="JACJKY010000013">
    <property type="protein sequence ID" value="MBM6921261.1"/>
    <property type="molecule type" value="Genomic_DNA"/>
</dbReference>
<reference evidence="4" key="2">
    <citation type="journal article" date="2021" name="Sci. Rep.">
        <title>The distribution of antibiotic resistance genes in chicken gut microbiota commensals.</title>
        <authorList>
            <person name="Juricova H."/>
            <person name="Matiasovicova J."/>
            <person name="Kubasova T."/>
            <person name="Cejkova D."/>
            <person name="Rychlik I."/>
        </authorList>
    </citation>
    <scope>NUCLEOTIDE SEQUENCE</scope>
    <source>
        <strain evidence="4">An559</strain>
    </source>
</reference>
<evidence type="ECO:0000313" key="5">
    <source>
        <dbReference type="Proteomes" id="UP000774750"/>
    </source>
</evidence>
<dbReference type="Proteomes" id="UP000774750">
    <property type="component" value="Unassembled WGS sequence"/>
</dbReference>
<evidence type="ECO:0000313" key="4">
    <source>
        <dbReference type="EMBL" id="MBM6921261.1"/>
    </source>
</evidence>
<evidence type="ECO:0000256" key="1">
    <source>
        <dbReference type="ARBA" id="ARBA00022679"/>
    </source>
</evidence>
<evidence type="ECO:0000256" key="2">
    <source>
        <dbReference type="ARBA" id="ARBA00022695"/>
    </source>
</evidence>
<keyword evidence="3" id="KW-0448">Lipopolysaccharide biosynthesis</keyword>
<reference evidence="4" key="1">
    <citation type="submission" date="2020-08" db="EMBL/GenBank/DDBJ databases">
        <authorList>
            <person name="Cejkova D."/>
            <person name="Kubasova T."/>
            <person name="Jahodarova E."/>
            <person name="Rychlik I."/>
        </authorList>
    </citation>
    <scope>NUCLEOTIDE SEQUENCE</scope>
    <source>
        <strain evidence="4">An559</strain>
    </source>
</reference>
<dbReference type="GO" id="GO:0008690">
    <property type="term" value="F:3-deoxy-manno-octulosonate cytidylyltransferase activity"/>
    <property type="evidence" value="ECO:0007669"/>
    <property type="project" value="InterPro"/>
</dbReference>
<dbReference type="PANTHER" id="PTHR42866:SF2">
    <property type="entry name" value="3-DEOXY-MANNO-OCTULOSONATE CYTIDYLYLTRANSFERASE, MITOCHONDRIAL"/>
    <property type="match status" value="1"/>
</dbReference>
<dbReference type="GO" id="GO:0005829">
    <property type="term" value="C:cytosol"/>
    <property type="evidence" value="ECO:0007669"/>
    <property type="project" value="TreeGrafter"/>
</dbReference>
<organism evidence="4 5">
    <name type="scientific">Merdimmobilis hominis</name>
    <dbReference type="NCBI Taxonomy" id="2897707"/>
    <lineage>
        <taxon>Bacteria</taxon>
        <taxon>Bacillati</taxon>
        <taxon>Bacillota</taxon>
        <taxon>Clostridia</taxon>
        <taxon>Eubacteriales</taxon>
        <taxon>Oscillospiraceae</taxon>
        <taxon>Merdimmobilis</taxon>
    </lineage>
</organism>